<keyword evidence="3" id="KW-1185">Reference proteome</keyword>
<evidence type="ECO:0000259" key="1">
    <source>
        <dbReference type="Pfam" id="PF04480"/>
    </source>
</evidence>
<dbReference type="KEGG" id="aarc:G127AT_15695"/>
<dbReference type="EMBL" id="CP071696">
    <property type="protein sequence ID" value="QTX04664.1"/>
    <property type="molecule type" value="Genomic_DNA"/>
</dbReference>
<proteinExistence type="predicted"/>
<organism evidence="2 3">
    <name type="scientific">Agromyces archimandritae</name>
    <dbReference type="NCBI Taxonomy" id="2781962"/>
    <lineage>
        <taxon>Bacteria</taxon>
        <taxon>Bacillati</taxon>
        <taxon>Actinomycetota</taxon>
        <taxon>Actinomycetes</taxon>
        <taxon>Micrococcales</taxon>
        <taxon>Microbacteriaceae</taxon>
        <taxon>Agromyces</taxon>
    </lineage>
</organism>
<name>A0A975FMK5_9MICO</name>
<accession>A0A975FMK5</accession>
<feature type="domain" description="DUF559" evidence="1">
    <location>
        <begin position="161"/>
        <end position="266"/>
    </location>
</feature>
<dbReference type="SUPFAM" id="SSF52980">
    <property type="entry name" value="Restriction endonuclease-like"/>
    <property type="match status" value="1"/>
</dbReference>
<reference evidence="2" key="1">
    <citation type="submission" date="2021-03" db="EMBL/GenBank/DDBJ databases">
        <title>Agromyces archimandritus sp. nov., isolated from the cockroach Archimandrita tessellata.</title>
        <authorList>
            <person name="Guzman J."/>
            <person name="Ortuzar M."/>
            <person name="Poehlein A."/>
            <person name="Daniel R."/>
            <person name="Trujillo M."/>
            <person name="Vilcinskas A."/>
        </authorList>
    </citation>
    <scope>NUCLEOTIDE SEQUENCE</scope>
    <source>
        <strain evidence="2">G127AT</strain>
    </source>
</reference>
<dbReference type="AlphaFoldDB" id="A0A975FMK5"/>
<dbReference type="InterPro" id="IPR007569">
    <property type="entry name" value="DUF559"/>
</dbReference>
<dbReference type="Proteomes" id="UP000671914">
    <property type="component" value="Chromosome"/>
</dbReference>
<dbReference type="InterPro" id="IPR011335">
    <property type="entry name" value="Restrct_endonuc-II-like"/>
</dbReference>
<protein>
    <submittedName>
        <fullName evidence="2">DUF559 domain-containing protein</fullName>
    </submittedName>
</protein>
<dbReference type="Gene3D" id="3.40.960.10">
    <property type="entry name" value="VSR Endonuclease"/>
    <property type="match status" value="1"/>
</dbReference>
<gene>
    <name evidence="2" type="ORF">G127AT_15695</name>
</gene>
<sequence length="275" mass="30649">MPVLDQTMRRHNGVARMTTLQREGHTRHLLRRAISDGRLERIRPGWVCVPGADRELVTAARTGSVLTCVTQARRLGLWVLHEDEPHVATDPHGSTPRIDGRLHWALPPVRRHPDAITDPIENVLVLVAACQPHEAALAVWESALRMGAVSKDALARLPLTAHARRLLREAMITADSGLETIVHDRLHWLGVRIVPQAWVEGHRVDFLIGDRLVVQIDGGTHVGAQRNADNAHDAALMLRGYHVIRIGYRQVIDDWAGVQDVIVRAVAQNLHRRAA</sequence>
<evidence type="ECO:0000313" key="3">
    <source>
        <dbReference type="Proteomes" id="UP000671914"/>
    </source>
</evidence>
<dbReference type="RefSeq" id="WP_210898485.1">
    <property type="nucleotide sequence ID" value="NZ_CP071696.1"/>
</dbReference>
<dbReference type="Pfam" id="PF04480">
    <property type="entry name" value="DUF559"/>
    <property type="match status" value="1"/>
</dbReference>
<evidence type="ECO:0000313" key="2">
    <source>
        <dbReference type="EMBL" id="QTX04664.1"/>
    </source>
</evidence>